<dbReference type="EMBL" id="AZEE01000027">
    <property type="protein sequence ID" value="KRK98549.1"/>
    <property type="molecule type" value="Genomic_DNA"/>
</dbReference>
<dbReference type="Pfam" id="PF00550">
    <property type="entry name" value="PP-binding"/>
    <property type="match status" value="1"/>
</dbReference>
<dbReference type="InterPro" id="IPR036736">
    <property type="entry name" value="ACP-like_sf"/>
</dbReference>
<evidence type="ECO:0000313" key="8">
    <source>
        <dbReference type="Proteomes" id="UP000051160"/>
    </source>
</evidence>
<organism evidence="7 8">
    <name type="scientific">Secundilactobacillus odoratitofui DSM 19909 = JCM 15043</name>
    <dbReference type="NCBI Taxonomy" id="1423776"/>
    <lineage>
        <taxon>Bacteria</taxon>
        <taxon>Bacillati</taxon>
        <taxon>Bacillota</taxon>
        <taxon>Bacilli</taxon>
        <taxon>Lactobacillales</taxon>
        <taxon>Lactobacillaceae</taxon>
        <taxon>Secundilactobacillus</taxon>
    </lineage>
</organism>
<dbReference type="RefSeq" id="WP_054699469.1">
    <property type="nucleotide sequence ID" value="NZ_AZEE01000027.1"/>
</dbReference>
<dbReference type="Proteomes" id="UP000051160">
    <property type="component" value="Unassembled WGS sequence"/>
</dbReference>
<keyword evidence="1 5" id="KW-0596">Phosphopantetheine</keyword>
<comment type="caution">
    <text evidence="7">The sequence shown here is derived from an EMBL/GenBank/DDBJ whole genome shotgun (WGS) entry which is preliminary data.</text>
</comment>
<evidence type="ECO:0000256" key="1">
    <source>
        <dbReference type="ARBA" id="ARBA00022450"/>
    </source>
</evidence>
<dbReference type="InterPro" id="IPR009081">
    <property type="entry name" value="PP-bd_ACP"/>
</dbReference>
<comment type="function">
    <text evidence="5">Carrier protein involved in the D-alanylation of lipoteichoic acid (LTA). The loading of thioester-linked D-alanine onto DltC is catalyzed by D-alanine--D-alanyl carrier protein ligase DltA. The DltC-carried D-alanyl group is further transferred to cell membrane phosphatidylglycerol (PG) by forming an ester bond, probably catalyzed by DltD. D-alanylation of LTA plays an important role in modulating the properties of the cell wall in Gram-positive bacteria, influencing the net charge of the cell wall.</text>
</comment>
<accession>A0A0R1LRV1</accession>
<dbReference type="SUPFAM" id="SSF47336">
    <property type="entry name" value="ACP-like"/>
    <property type="match status" value="1"/>
</dbReference>
<dbReference type="STRING" id="1423776.FD04_GL000281"/>
<keyword evidence="8" id="KW-1185">Reference proteome</keyword>
<comment type="subcellular location">
    <subcellularLocation>
        <location evidence="5">Cytoplasm</location>
    </subcellularLocation>
</comment>
<evidence type="ECO:0000259" key="6">
    <source>
        <dbReference type="PROSITE" id="PS50075"/>
    </source>
</evidence>
<dbReference type="InterPro" id="IPR003230">
    <property type="entry name" value="DltC"/>
</dbReference>
<keyword evidence="2 5" id="KW-0963">Cytoplasm</keyword>
<dbReference type="PROSITE" id="PS50075">
    <property type="entry name" value="CARRIER"/>
    <property type="match status" value="1"/>
</dbReference>
<dbReference type="UniPathway" id="UPA00556"/>
<comment type="similarity">
    <text evidence="5">Belongs to the DltC family.</text>
</comment>
<comment type="pathway">
    <text evidence="5">Cell wall biogenesis; lipoteichoic acid biosynthesis.</text>
</comment>
<gene>
    <name evidence="5" type="primary">dltC</name>
    <name evidence="7" type="ORF">FD04_GL000281</name>
</gene>
<dbReference type="GO" id="GO:0070395">
    <property type="term" value="P:lipoteichoic acid biosynthetic process"/>
    <property type="evidence" value="ECO:0007669"/>
    <property type="project" value="UniProtKB-UniRule"/>
</dbReference>
<dbReference type="OrthoDB" id="6462171at2"/>
<protein>
    <recommendedName>
        <fullName evidence="5">D-alanyl carrier protein</fullName>
        <shortName evidence="5">DCP</shortName>
    </recommendedName>
    <alternativeName>
        <fullName evidence="5">D-alanine--poly(phosphoribitol) ligase subunit 2</fullName>
    </alternativeName>
</protein>
<feature type="domain" description="Carrier" evidence="6">
    <location>
        <begin position="1"/>
        <end position="77"/>
    </location>
</feature>
<dbReference type="GO" id="GO:0036370">
    <property type="term" value="F:D-alanyl carrier activity"/>
    <property type="evidence" value="ECO:0007669"/>
    <property type="project" value="UniProtKB-UniRule"/>
</dbReference>
<dbReference type="NCBIfam" id="TIGR01688">
    <property type="entry name" value="dltC"/>
    <property type="match status" value="1"/>
</dbReference>
<dbReference type="GO" id="GO:0071555">
    <property type="term" value="P:cell wall organization"/>
    <property type="evidence" value="ECO:0007669"/>
    <property type="project" value="UniProtKB-KW"/>
</dbReference>
<dbReference type="AlphaFoldDB" id="A0A0R1LRV1"/>
<proteinExistence type="inferred from homology"/>
<dbReference type="PATRIC" id="fig|1423776.4.peg.282"/>
<dbReference type="GO" id="GO:0005737">
    <property type="term" value="C:cytoplasm"/>
    <property type="evidence" value="ECO:0007669"/>
    <property type="project" value="UniProtKB-SubCell"/>
</dbReference>
<feature type="modified residue" description="O-(pantetheine 4'-phosphoryl)serine" evidence="5">
    <location>
        <position position="35"/>
    </location>
</feature>
<evidence type="ECO:0000256" key="5">
    <source>
        <dbReference type="HAMAP-Rule" id="MF_00565"/>
    </source>
</evidence>
<evidence type="ECO:0000256" key="2">
    <source>
        <dbReference type="ARBA" id="ARBA00022490"/>
    </source>
</evidence>
<sequence length="77" mass="8499">MTTQATVIEILNDLTGNDVSQKLDDNLFDTGLLDSMASVQLVIELEERCGVSIPISEFDRSEWDTVNKIVAKVTALQ</sequence>
<evidence type="ECO:0000256" key="3">
    <source>
        <dbReference type="ARBA" id="ARBA00022553"/>
    </source>
</evidence>
<keyword evidence="4 5" id="KW-0961">Cell wall biogenesis/degradation</keyword>
<dbReference type="NCBIfam" id="NF003464">
    <property type="entry name" value="PRK05087.1"/>
    <property type="match status" value="1"/>
</dbReference>
<name>A0A0R1LRV1_9LACO</name>
<evidence type="ECO:0000256" key="4">
    <source>
        <dbReference type="ARBA" id="ARBA00023316"/>
    </source>
</evidence>
<comment type="PTM">
    <text evidence="5">4'-phosphopantetheine is transferred from CoA to a specific serine of apo-DCP.</text>
</comment>
<dbReference type="HAMAP" id="MF_00565">
    <property type="entry name" value="DltC"/>
    <property type="match status" value="1"/>
</dbReference>
<evidence type="ECO:0000313" key="7">
    <source>
        <dbReference type="EMBL" id="KRK98549.1"/>
    </source>
</evidence>
<reference evidence="7 8" key="1">
    <citation type="journal article" date="2015" name="Genome Announc.">
        <title>Expanding the biotechnology potential of lactobacilli through comparative genomics of 213 strains and associated genera.</title>
        <authorList>
            <person name="Sun Z."/>
            <person name="Harris H.M."/>
            <person name="McCann A."/>
            <person name="Guo C."/>
            <person name="Argimon S."/>
            <person name="Zhang W."/>
            <person name="Yang X."/>
            <person name="Jeffery I.B."/>
            <person name="Cooney J.C."/>
            <person name="Kagawa T.F."/>
            <person name="Liu W."/>
            <person name="Song Y."/>
            <person name="Salvetti E."/>
            <person name="Wrobel A."/>
            <person name="Rasinkangas P."/>
            <person name="Parkhill J."/>
            <person name="Rea M.C."/>
            <person name="O'Sullivan O."/>
            <person name="Ritari J."/>
            <person name="Douillard F.P."/>
            <person name="Paul Ross R."/>
            <person name="Yang R."/>
            <person name="Briner A.E."/>
            <person name="Felis G.E."/>
            <person name="de Vos W.M."/>
            <person name="Barrangou R."/>
            <person name="Klaenhammer T.R."/>
            <person name="Caufield P.W."/>
            <person name="Cui Y."/>
            <person name="Zhang H."/>
            <person name="O'Toole P.W."/>
        </authorList>
    </citation>
    <scope>NUCLEOTIDE SEQUENCE [LARGE SCALE GENOMIC DNA]</scope>
    <source>
        <strain evidence="7 8">DSM 19909</strain>
    </source>
</reference>
<dbReference type="Gene3D" id="1.10.1200.10">
    <property type="entry name" value="ACP-like"/>
    <property type="match status" value="1"/>
</dbReference>
<keyword evidence="3 5" id="KW-0597">Phosphoprotein</keyword>